<reference evidence="12" key="1">
    <citation type="journal article" date="2019" name="Int. J. Syst. Evol. Microbiol.">
        <title>The Global Catalogue of Microorganisms (GCM) 10K type strain sequencing project: providing services to taxonomists for standard genome sequencing and annotation.</title>
        <authorList>
            <consortium name="The Broad Institute Genomics Platform"/>
            <consortium name="The Broad Institute Genome Sequencing Center for Infectious Disease"/>
            <person name="Wu L."/>
            <person name="Ma J."/>
        </authorList>
    </citation>
    <scope>NUCLEOTIDE SEQUENCE [LARGE SCALE GENOMIC DNA]</scope>
    <source>
        <strain evidence="12">KCTC 42456</strain>
    </source>
</reference>
<dbReference type="InterPro" id="IPR011712">
    <property type="entry name" value="Sig_transdc_His_kin_sub3_dim/P"/>
</dbReference>
<dbReference type="EC" id="2.7.13.3" evidence="2"/>
<dbReference type="Pfam" id="PF02518">
    <property type="entry name" value="HATPase_c"/>
    <property type="match status" value="1"/>
</dbReference>
<keyword evidence="7" id="KW-0067">ATP-binding</keyword>
<dbReference type="EMBL" id="JBHULV010000024">
    <property type="protein sequence ID" value="MFD2731658.1"/>
    <property type="molecule type" value="Genomic_DNA"/>
</dbReference>
<dbReference type="PROSITE" id="PS50109">
    <property type="entry name" value="HIS_KIN"/>
    <property type="match status" value="1"/>
</dbReference>
<dbReference type="GO" id="GO:0016301">
    <property type="term" value="F:kinase activity"/>
    <property type="evidence" value="ECO:0007669"/>
    <property type="project" value="UniProtKB-KW"/>
</dbReference>
<dbReference type="InterPro" id="IPR036890">
    <property type="entry name" value="HATPase_C_sf"/>
</dbReference>
<evidence type="ECO:0000256" key="3">
    <source>
        <dbReference type="ARBA" id="ARBA00022553"/>
    </source>
</evidence>
<keyword evidence="5" id="KW-0547">Nucleotide-binding</keyword>
<keyword evidence="8" id="KW-0902">Two-component regulatory system</keyword>
<comment type="catalytic activity">
    <reaction evidence="1">
        <text>ATP + protein L-histidine = ADP + protein N-phospho-L-histidine.</text>
        <dbReference type="EC" id="2.7.13.3"/>
    </reaction>
</comment>
<evidence type="ECO:0000256" key="7">
    <source>
        <dbReference type="ARBA" id="ARBA00022840"/>
    </source>
</evidence>
<gene>
    <name evidence="11" type="ORF">ACFSSE_08055</name>
</gene>
<dbReference type="Gene3D" id="3.30.565.10">
    <property type="entry name" value="Histidine kinase-like ATPase, C-terminal domain"/>
    <property type="match status" value="1"/>
</dbReference>
<dbReference type="Proteomes" id="UP001597546">
    <property type="component" value="Unassembled WGS sequence"/>
</dbReference>
<keyword evidence="9" id="KW-1133">Transmembrane helix</keyword>
<protein>
    <recommendedName>
        <fullName evidence="2">histidine kinase</fullName>
        <ecNumber evidence="2">2.7.13.3</ecNumber>
    </recommendedName>
</protein>
<dbReference type="Pfam" id="PF07730">
    <property type="entry name" value="HisKA_3"/>
    <property type="match status" value="1"/>
</dbReference>
<evidence type="ECO:0000313" key="11">
    <source>
        <dbReference type="EMBL" id="MFD2731658.1"/>
    </source>
</evidence>
<dbReference type="SUPFAM" id="SSF55874">
    <property type="entry name" value="ATPase domain of HSP90 chaperone/DNA topoisomerase II/histidine kinase"/>
    <property type="match status" value="1"/>
</dbReference>
<evidence type="ECO:0000313" key="12">
    <source>
        <dbReference type="Proteomes" id="UP001597546"/>
    </source>
</evidence>
<evidence type="ECO:0000256" key="1">
    <source>
        <dbReference type="ARBA" id="ARBA00000085"/>
    </source>
</evidence>
<dbReference type="InterPro" id="IPR050482">
    <property type="entry name" value="Sensor_HK_TwoCompSys"/>
</dbReference>
<keyword evidence="4" id="KW-0808">Transferase</keyword>
<comment type="caution">
    <text evidence="11">The sequence shown here is derived from an EMBL/GenBank/DDBJ whole genome shotgun (WGS) entry which is preliminary data.</text>
</comment>
<keyword evidence="12" id="KW-1185">Reference proteome</keyword>
<proteinExistence type="predicted"/>
<dbReference type="CDD" id="cd16917">
    <property type="entry name" value="HATPase_UhpB-NarQ-NarX-like"/>
    <property type="match status" value="1"/>
</dbReference>
<dbReference type="PANTHER" id="PTHR24421:SF10">
    <property type="entry name" value="NITRATE_NITRITE SENSOR PROTEIN NARQ"/>
    <property type="match status" value="1"/>
</dbReference>
<dbReference type="InterPro" id="IPR003594">
    <property type="entry name" value="HATPase_dom"/>
</dbReference>
<dbReference type="Gene3D" id="1.20.5.1930">
    <property type="match status" value="1"/>
</dbReference>
<evidence type="ECO:0000259" key="10">
    <source>
        <dbReference type="PROSITE" id="PS50109"/>
    </source>
</evidence>
<dbReference type="InterPro" id="IPR005467">
    <property type="entry name" value="His_kinase_dom"/>
</dbReference>
<keyword evidence="3" id="KW-0597">Phosphoprotein</keyword>
<name>A0ABW5TT10_9SPHI</name>
<dbReference type="SMART" id="SM00387">
    <property type="entry name" value="HATPase_c"/>
    <property type="match status" value="1"/>
</dbReference>
<organism evidence="11 12">
    <name type="scientific">Pedobacter alpinus</name>
    <dbReference type="NCBI Taxonomy" id="1590643"/>
    <lineage>
        <taxon>Bacteria</taxon>
        <taxon>Pseudomonadati</taxon>
        <taxon>Bacteroidota</taxon>
        <taxon>Sphingobacteriia</taxon>
        <taxon>Sphingobacteriales</taxon>
        <taxon>Sphingobacteriaceae</taxon>
        <taxon>Pedobacter</taxon>
    </lineage>
</organism>
<feature type="domain" description="Histidine kinase" evidence="10">
    <location>
        <begin position="69"/>
        <end position="262"/>
    </location>
</feature>
<evidence type="ECO:0000256" key="2">
    <source>
        <dbReference type="ARBA" id="ARBA00012438"/>
    </source>
</evidence>
<evidence type="ECO:0000256" key="4">
    <source>
        <dbReference type="ARBA" id="ARBA00022679"/>
    </source>
</evidence>
<evidence type="ECO:0000256" key="9">
    <source>
        <dbReference type="SAM" id="Phobius"/>
    </source>
</evidence>
<sequence length="267" mass="30286">MEKTSEDIIGAIIIASILLVILAVFTLLFFLLYIKKRGNLKQQNENLKIAFQQELLQTQIEIQEETFNHISEEIHDNIGQVLSFLQLNLSLKKELSKEEIEEKINSSAEIVAAVIKDIRNLSKSLSYDYIKQFGLDEALKNELNRINLTDLFETSFNVKSEAFVFSDQINLLIFRIFQESINNIIKHANANKITVNLNYSTDFFILNINDNGKGFLVNEKDTNQGSGLKNIKKRAKVLGATINIASVINSGTTVNLKVPIKNSYEKD</sequence>
<keyword evidence="9" id="KW-0472">Membrane</keyword>
<feature type="transmembrane region" description="Helical" evidence="9">
    <location>
        <begin position="12"/>
        <end position="34"/>
    </location>
</feature>
<keyword evidence="6 11" id="KW-0418">Kinase</keyword>
<keyword evidence="9" id="KW-0812">Transmembrane</keyword>
<evidence type="ECO:0000256" key="6">
    <source>
        <dbReference type="ARBA" id="ARBA00022777"/>
    </source>
</evidence>
<evidence type="ECO:0000256" key="8">
    <source>
        <dbReference type="ARBA" id="ARBA00023012"/>
    </source>
</evidence>
<accession>A0ABW5TT10</accession>
<dbReference type="RefSeq" id="WP_379045660.1">
    <property type="nucleotide sequence ID" value="NZ_JBHSKW010000056.1"/>
</dbReference>
<dbReference type="PANTHER" id="PTHR24421">
    <property type="entry name" value="NITRATE/NITRITE SENSOR PROTEIN NARX-RELATED"/>
    <property type="match status" value="1"/>
</dbReference>
<evidence type="ECO:0000256" key="5">
    <source>
        <dbReference type="ARBA" id="ARBA00022741"/>
    </source>
</evidence>